<reference evidence="2 3" key="1">
    <citation type="journal article" date="2021" name="J. Hered.">
        <title>A chromosome-level genome assembly of the parasitoid wasp, Cotesia glomerata (Hymenoptera: Braconidae).</title>
        <authorList>
            <person name="Pinto B.J."/>
            <person name="Weis J.J."/>
            <person name="Gamble T."/>
            <person name="Ode P.J."/>
            <person name="Paul R."/>
            <person name="Zaspel J.M."/>
        </authorList>
    </citation>
    <scope>NUCLEOTIDE SEQUENCE [LARGE SCALE GENOMIC DNA]</scope>
    <source>
        <strain evidence="2">CgM1</strain>
    </source>
</reference>
<dbReference type="InterPro" id="IPR036249">
    <property type="entry name" value="Thioredoxin-like_sf"/>
</dbReference>
<protein>
    <recommendedName>
        <fullName evidence="1">Spermatogenesis-associated protein 20-like TRX domain-containing protein</fullName>
    </recommendedName>
</protein>
<dbReference type="SUPFAM" id="SSF48208">
    <property type="entry name" value="Six-hairpin glycosidases"/>
    <property type="match status" value="1"/>
</dbReference>
<dbReference type="PANTHER" id="PTHR42899">
    <property type="entry name" value="SPERMATOGENESIS-ASSOCIATED PROTEIN 20"/>
    <property type="match status" value="1"/>
</dbReference>
<dbReference type="SUPFAM" id="SSF52833">
    <property type="entry name" value="Thioredoxin-like"/>
    <property type="match status" value="1"/>
</dbReference>
<dbReference type="CDD" id="cd02955">
    <property type="entry name" value="SSP411"/>
    <property type="match status" value="1"/>
</dbReference>
<feature type="domain" description="Spermatogenesis-associated protein 20-like TRX" evidence="1">
    <location>
        <begin position="63"/>
        <end position="224"/>
    </location>
</feature>
<dbReference type="Gene3D" id="3.40.30.10">
    <property type="entry name" value="Glutaredoxin"/>
    <property type="match status" value="1"/>
</dbReference>
<accession>A0AAV7I296</accession>
<keyword evidence="3" id="KW-1185">Reference proteome</keyword>
<dbReference type="PIRSF" id="PIRSF006402">
    <property type="entry name" value="UCP006402_thioredoxin"/>
    <property type="match status" value="1"/>
</dbReference>
<dbReference type="GO" id="GO:0005975">
    <property type="term" value="P:carbohydrate metabolic process"/>
    <property type="evidence" value="ECO:0007669"/>
    <property type="project" value="InterPro"/>
</dbReference>
<evidence type="ECO:0000313" key="3">
    <source>
        <dbReference type="Proteomes" id="UP000826195"/>
    </source>
</evidence>
<dbReference type="Proteomes" id="UP000826195">
    <property type="component" value="Unassembled WGS sequence"/>
</dbReference>
<dbReference type="InterPro" id="IPR008928">
    <property type="entry name" value="6-hairpin_glycosidase_sf"/>
</dbReference>
<dbReference type="AlphaFoldDB" id="A0AAV7I296"/>
<name>A0AAV7I296_COTGL</name>
<dbReference type="InterPro" id="IPR004879">
    <property type="entry name" value="Ssp411-like_TRX"/>
</dbReference>
<organism evidence="2 3">
    <name type="scientific">Cotesia glomerata</name>
    <name type="common">Lepidopteran parasitic wasp</name>
    <name type="synonym">Apanteles glomeratus</name>
    <dbReference type="NCBI Taxonomy" id="32391"/>
    <lineage>
        <taxon>Eukaryota</taxon>
        <taxon>Metazoa</taxon>
        <taxon>Ecdysozoa</taxon>
        <taxon>Arthropoda</taxon>
        <taxon>Hexapoda</taxon>
        <taxon>Insecta</taxon>
        <taxon>Pterygota</taxon>
        <taxon>Neoptera</taxon>
        <taxon>Endopterygota</taxon>
        <taxon>Hymenoptera</taxon>
        <taxon>Apocrita</taxon>
        <taxon>Ichneumonoidea</taxon>
        <taxon>Braconidae</taxon>
        <taxon>Microgastrinae</taxon>
        <taxon>Cotesia</taxon>
    </lineage>
</organism>
<dbReference type="Pfam" id="PF03190">
    <property type="entry name" value="Thioredox_DsbH"/>
    <property type="match status" value="1"/>
</dbReference>
<proteinExistence type="predicted"/>
<sequence length="761" mass="87295">MILGRCLFFNSTRLLSKFTKISNNNYRRVVHAQLPANAYQLQRCRKLIVRMASTSHGDTKDKKNKLALEKSSYLLQHASNPVDWYPWSDEALEKAKREDKLIFLSVGYSTCHWCHVMEKESFENDEIAEIMNRYFVNIKVDREERPDIDKIYMTFVQSISGHGGWPMSVFLTPTLIPIMGGTYFPPVDKFGQPGFKKILLSIAHKWLENKRDLLKSGTKILEILKTSAESKHSSLTGKNPPPKDCGKLCVQQLIRSYDHEFGGFSDAPKFPQPINLELLFHMYGRDAKDEMNQECLSMCTHTLTKMANGGIHDHVGQGFARYSVDGKWHVPHFEKMLYDQAQLLRSYANAYIVTKDKFFSDVVDDIVTYCVRDLRHKDGGYYSAEDADSLPTAEATAKQEGAFYVWTMEEIETHLEKKIPDRDLKVSDIFAYHFNVKEDGNVSQRQDPHGELTNKNVLIVFGSVKDTADRFDFSVEDVEKYLAEAKLILFEARLQRPRPHLDDKIITAWNGLMINGLAYIGVAIKNKQYIQYAEDDTNFIECYLYDKKNYAFVVQRKLDLYDANLNIHSLELAEELQDIQNKLFWDDKDGGYFNTINNDKNITLRLKDEHDGAEPSSNSVACGNLLRLASCLSRTDYNSKIVELLSFFGDTLMRIPIAIPGLCCSLLHYWDTTTQIYIAGKRDAKDTEELLSIIRDRLIPAKLIILTDPDDSDSVLIRRNEVVSKMKMQNGRATAYVCRHRTCSLPVVESRQLAELIDEDN</sequence>
<comment type="caution">
    <text evidence="2">The sequence shown here is derived from an EMBL/GenBank/DDBJ whole genome shotgun (WGS) entry which is preliminary data.</text>
</comment>
<gene>
    <name evidence="2" type="ORF">KQX54_021172</name>
</gene>
<evidence type="ECO:0000259" key="1">
    <source>
        <dbReference type="Pfam" id="PF03190"/>
    </source>
</evidence>
<evidence type="ECO:0000313" key="2">
    <source>
        <dbReference type="EMBL" id="KAH0541153.1"/>
    </source>
</evidence>
<dbReference type="EMBL" id="JAHXZJ010002609">
    <property type="protein sequence ID" value="KAH0541153.1"/>
    <property type="molecule type" value="Genomic_DNA"/>
</dbReference>
<dbReference type="PANTHER" id="PTHR42899:SF1">
    <property type="entry name" value="SPERMATOGENESIS-ASSOCIATED PROTEIN 20"/>
    <property type="match status" value="1"/>
</dbReference>
<dbReference type="InterPro" id="IPR024705">
    <property type="entry name" value="Ssp411"/>
</dbReference>